<accession>A0A6G1GJ24</accession>
<feature type="region of interest" description="Disordered" evidence="8">
    <location>
        <begin position="1"/>
        <end position="71"/>
    </location>
</feature>
<name>A0A6G1GJ24_9PEZI</name>
<gene>
    <name evidence="12" type="ORF">K402DRAFT_255081</name>
</gene>
<keyword evidence="4" id="KW-0489">Methyltransferase</keyword>
<evidence type="ECO:0000256" key="1">
    <source>
        <dbReference type="ARBA" id="ARBA00004123"/>
    </source>
</evidence>
<dbReference type="GO" id="GO:0005634">
    <property type="term" value="C:nucleus"/>
    <property type="evidence" value="ECO:0007669"/>
    <property type="project" value="UniProtKB-SubCell"/>
</dbReference>
<evidence type="ECO:0000256" key="7">
    <source>
        <dbReference type="ARBA" id="ARBA00023242"/>
    </source>
</evidence>
<dbReference type="GO" id="GO:0032259">
    <property type="term" value="P:methylation"/>
    <property type="evidence" value="ECO:0007669"/>
    <property type="project" value="UniProtKB-KW"/>
</dbReference>
<proteinExistence type="predicted"/>
<evidence type="ECO:0000259" key="9">
    <source>
        <dbReference type="PROSITE" id="PS50280"/>
    </source>
</evidence>
<evidence type="ECO:0000313" key="13">
    <source>
        <dbReference type="Proteomes" id="UP000800041"/>
    </source>
</evidence>
<feature type="region of interest" description="Disordered" evidence="8">
    <location>
        <begin position="941"/>
        <end position="974"/>
    </location>
</feature>
<feature type="region of interest" description="Disordered" evidence="8">
    <location>
        <begin position="749"/>
        <end position="871"/>
    </location>
</feature>
<reference evidence="12" key="1">
    <citation type="journal article" date="2020" name="Stud. Mycol.">
        <title>101 Dothideomycetes genomes: a test case for predicting lifestyles and emergence of pathogens.</title>
        <authorList>
            <person name="Haridas S."/>
            <person name="Albert R."/>
            <person name="Binder M."/>
            <person name="Bloem J."/>
            <person name="Labutti K."/>
            <person name="Salamov A."/>
            <person name="Andreopoulos B."/>
            <person name="Baker S."/>
            <person name="Barry K."/>
            <person name="Bills G."/>
            <person name="Bluhm B."/>
            <person name="Cannon C."/>
            <person name="Castanera R."/>
            <person name="Culley D."/>
            <person name="Daum C."/>
            <person name="Ezra D."/>
            <person name="Gonzalez J."/>
            <person name="Henrissat B."/>
            <person name="Kuo A."/>
            <person name="Liang C."/>
            <person name="Lipzen A."/>
            <person name="Lutzoni F."/>
            <person name="Magnuson J."/>
            <person name="Mondo S."/>
            <person name="Nolan M."/>
            <person name="Ohm R."/>
            <person name="Pangilinan J."/>
            <person name="Park H.-J."/>
            <person name="Ramirez L."/>
            <person name="Alfaro M."/>
            <person name="Sun H."/>
            <person name="Tritt A."/>
            <person name="Yoshinaga Y."/>
            <person name="Zwiers L.-H."/>
            <person name="Turgeon B."/>
            <person name="Goodwin S."/>
            <person name="Spatafora J."/>
            <person name="Crous P."/>
            <person name="Grigoriev I."/>
        </authorList>
    </citation>
    <scope>NUCLEOTIDE SEQUENCE</scope>
    <source>
        <strain evidence="12">CBS 113979</strain>
    </source>
</reference>
<feature type="region of interest" description="Disordered" evidence="8">
    <location>
        <begin position="482"/>
        <end position="503"/>
    </location>
</feature>
<feature type="domain" description="Post-SET" evidence="10">
    <location>
        <begin position="640"/>
        <end position="656"/>
    </location>
</feature>
<evidence type="ECO:0000313" key="12">
    <source>
        <dbReference type="EMBL" id="KAF1980911.1"/>
    </source>
</evidence>
<feature type="compositionally biased region" description="Basic and acidic residues" evidence="8">
    <location>
        <begin position="798"/>
        <end position="808"/>
    </location>
</feature>
<dbReference type="SMART" id="SM00317">
    <property type="entry name" value="SET"/>
    <property type="match status" value="1"/>
</dbReference>
<dbReference type="EMBL" id="ML977214">
    <property type="protein sequence ID" value="KAF1980911.1"/>
    <property type="molecule type" value="Genomic_DNA"/>
</dbReference>
<evidence type="ECO:0000256" key="6">
    <source>
        <dbReference type="ARBA" id="ARBA00022691"/>
    </source>
</evidence>
<feature type="region of interest" description="Disordered" evidence="8">
    <location>
        <begin position="98"/>
        <end position="193"/>
    </location>
</feature>
<dbReference type="InterPro" id="IPR046341">
    <property type="entry name" value="SET_dom_sf"/>
</dbReference>
<dbReference type="InterPro" id="IPR050777">
    <property type="entry name" value="SET2_Histone-Lys_MeTrsfase"/>
</dbReference>
<keyword evidence="3" id="KW-0158">Chromosome</keyword>
<evidence type="ECO:0000256" key="2">
    <source>
        <dbReference type="ARBA" id="ARBA00004286"/>
    </source>
</evidence>
<comment type="subcellular location">
    <subcellularLocation>
        <location evidence="2">Chromosome</location>
    </subcellularLocation>
    <subcellularLocation>
        <location evidence="1">Nucleus</location>
    </subcellularLocation>
</comment>
<feature type="domain" description="AWS" evidence="11">
    <location>
        <begin position="431"/>
        <end position="479"/>
    </location>
</feature>
<feature type="compositionally biased region" description="Basic and acidic residues" evidence="8">
    <location>
        <begin position="306"/>
        <end position="316"/>
    </location>
</feature>
<feature type="domain" description="SET" evidence="9">
    <location>
        <begin position="515"/>
        <end position="632"/>
    </location>
</feature>
<dbReference type="PROSITE" id="PS50868">
    <property type="entry name" value="POST_SET"/>
    <property type="match status" value="1"/>
</dbReference>
<evidence type="ECO:0000259" key="10">
    <source>
        <dbReference type="PROSITE" id="PS50868"/>
    </source>
</evidence>
<dbReference type="SUPFAM" id="SSF82199">
    <property type="entry name" value="SET domain"/>
    <property type="match status" value="1"/>
</dbReference>
<dbReference type="PANTHER" id="PTHR22884">
    <property type="entry name" value="SET DOMAIN PROTEINS"/>
    <property type="match status" value="1"/>
</dbReference>
<feature type="region of interest" description="Disordered" evidence="8">
    <location>
        <begin position="897"/>
        <end position="917"/>
    </location>
</feature>
<dbReference type="PROSITE" id="PS51215">
    <property type="entry name" value="AWS"/>
    <property type="match status" value="1"/>
</dbReference>
<dbReference type="Pfam" id="PF17907">
    <property type="entry name" value="AWS"/>
    <property type="match status" value="1"/>
</dbReference>
<evidence type="ECO:0008006" key="14">
    <source>
        <dbReference type="Google" id="ProtNLM"/>
    </source>
</evidence>
<keyword evidence="5" id="KW-0808">Transferase</keyword>
<dbReference type="AlphaFoldDB" id="A0A6G1GJ24"/>
<keyword evidence="13" id="KW-1185">Reference proteome</keyword>
<evidence type="ECO:0000256" key="5">
    <source>
        <dbReference type="ARBA" id="ARBA00022679"/>
    </source>
</evidence>
<organism evidence="12 13">
    <name type="scientific">Aulographum hederae CBS 113979</name>
    <dbReference type="NCBI Taxonomy" id="1176131"/>
    <lineage>
        <taxon>Eukaryota</taxon>
        <taxon>Fungi</taxon>
        <taxon>Dikarya</taxon>
        <taxon>Ascomycota</taxon>
        <taxon>Pezizomycotina</taxon>
        <taxon>Dothideomycetes</taxon>
        <taxon>Pleosporomycetidae</taxon>
        <taxon>Aulographales</taxon>
        <taxon>Aulographaceae</taxon>
    </lineage>
</organism>
<protein>
    <recommendedName>
        <fullName evidence="14">SET domain-containing protein</fullName>
    </recommendedName>
</protein>
<dbReference type="SMART" id="SM00508">
    <property type="entry name" value="PostSET"/>
    <property type="match status" value="1"/>
</dbReference>
<dbReference type="GO" id="GO:0042054">
    <property type="term" value="F:histone methyltransferase activity"/>
    <property type="evidence" value="ECO:0007669"/>
    <property type="project" value="InterPro"/>
</dbReference>
<feature type="compositionally biased region" description="Polar residues" evidence="8">
    <location>
        <begin position="18"/>
        <end position="40"/>
    </location>
</feature>
<dbReference type="Gene3D" id="2.170.270.10">
    <property type="entry name" value="SET domain"/>
    <property type="match status" value="1"/>
</dbReference>
<feature type="region of interest" description="Disordered" evidence="8">
    <location>
        <begin position="281"/>
        <end position="316"/>
    </location>
</feature>
<dbReference type="InterPro" id="IPR006560">
    <property type="entry name" value="AWS_dom"/>
</dbReference>
<dbReference type="InterPro" id="IPR003616">
    <property type="entry name" value="Post-SET_dom"/>
</dbReference>
<dbReference type="GO" id="GO:0005694">
    <property type="term" value="C:chromosome"/>
    <property type="evidence" value="ECO:0007669"/>
    <property type="project" value="UniProtKB-SubCell"/>
</dbReference>
<feature type="compositionally biased region" description="Low complexity" evidence="8">
    <location>
        <begin position="852"/>
        <end position="866"/>
    </location>
</feature>
<dbReference type="Proteomes" id="UP000800041">
    <property type="component" value="Unassembled WGS sequence"/>
</dbReference>
<feature type="compositionally biased region" description="Basic and acidic residues" evidence="8">
    <location>
        <begin position="821"/>
        <end position="851"/>
    </location>
</feature>
<dbReference type="OrthoDB" id="422362at2759"/>
<evidence type="ECO:0000256" key="4">
    <source>
        <dbReference type="ARBA" id="ARBA00022603"/>
    </source>
</evidence>
<dbReference type="Pfam" id="PF00856">
    <property type="entry name" value="SET"/>
    <property type="match status" value="1"/>
</dbReference>
<feature type="compositionally biased region" description="Polar residues" evidence="8">
    <location>
        <begin position="773"/>
        <end position="793"/>
    </location>
</feature>
<evidence type="ECO:0000256" key="8">
    <source>
        <dbReference type="SAM" id="MobiDB-lite"/>
    </source>
</evidence>
<keyword evidence="7" id="KW-0539">Nucleus</keyword>
<feature type="compositionally biased region" description="Basic and acidic residues" evidence="8">
    <location>
        <begin position="137"/>
        <end position="167"/>
    </location>
</feature>
<evidence type="ECO:0000259" key="11">
    <source>
        <dbReference type="PROSITE" id="PS51215"/>
    </source>
</evidence>
<sequence length="1017" mass="109970">MKRAKSVESASSSSTLSNITVAPANSTGRNSLAASDTPPTSLGDMEGPAASNDAQKEPLVASQVPPTPPVAVNLAEEQLQAEAAADLKADANANTELAENIEGAGRRSSRPRKNVATYNTKKLAGTSCHTPTKYLKGQKEARDQSGKGEQEQPQLEDKKPEKKKRDVSGSTLVASLAPDSPGPVGRDATKYVGTGKKLPRGWVLATDVQVVPRPNNEPVEGLRRRTSNSIGTLAHSASSAVSNLATVLSKRGRDAIEAGMDKVADIGRRNRVGAVDYAENKDAAEPAKKRARLSEASTVAGEDAEAEIKSKPKPKAEEAPKKIFLKQGLYVGQAETFDARFTTTKNQAKRVDSSSIKGKEKESTNAFKFSLPMFSGKDLIEKGQDFKLPFWVMNAQPFETLREGKDWSTTRNGKNKFIGDAKIVTEDTRRLGRTACLCDPLDGGCDERCLNVSCSWECDDRNCNAGVMFCKNRKFKELATRTARAKKQRDKQTELKSKSEHRRRTDRNYGGLYDIGIEIVQTGDRGHGVRAVRSFQPGQIILEYSGEVITQEECDHRMNTEYKKNNHYYLMTFHQNLIIDATKRGSAARFVNHSCDPNCRVEKWIVGGEPRMALFAGDNGIMTGEELTYDYNFDPFSDDNVQTCHCGSAKCRGFLGPTPKEREPAKPKGVIAGLKRGISHVLGQDDASSKRQKLASGAKAAVTKARDHVSSVTDISKKDAAAEALATAAAKLKAQKRIEDDRRARAERLAHRHNDTDTPSPKETPVKHGECRPSTTSIQKTPSLPRSTPSFSATPEIVRQHREAEVAVRKSSRTPKSSPKQLERLAESQMKDAGKARSKAKETSEKLKNSRSEGTVTKTTSGTSSKAQPNSFSRTITSFFGSTSTASKMKQSKLPFTAINPNASSSKITKSPKAKANSKVMASKVQKNANALLAAAMAISDSEDDDGDEEDQSLLGDTIIPSPAKRASASQSMRGAIGSMRAGVVNSVKGSRRAAAVARAGGRGNVGKSMRIVSGQD</sequence>
<evidence type="ECO:0000256" key="3">
    <source>
        <dbReference type="ARBA" id="ARBA00022454"/>
    </source>
</evidence>
<dbReference type="PROSITE" id="PS50280">
    <property type="entry name" value="SET"/>
    <property type="match status" value="1"/>
</dbReference>
<feature type="compositionally biased region" description="Low complexity" evidence="8">
    <location>
        <begin position="7"/>
        <end position="17"/>
    </location>
</feature>
<feature type="compositionally biased region" description="Acidic residues" evidence="8">
    <location>
        <begin position="941"/>
        <end position="952"/>
    </location>
</feature>
<feature type="compositionally biased region" description="Polar residues" evidence="8">
    <location>
        <begin position="899"/>
        <end position="909"/>
    </location>
</feature>
<dbReference type="InterPro" id="IPR001214">
    <property type="entry name" value="SET_dom"/>
</dbReference>
<keyword evidence="6" id="KW-0949">S-adenosyl-L-methionine</keyword>